<reference evidence="1 2" key="1">
    <citation type="submission" date="2016-01" db="EMBL/GenBank/DDBJ databases">
        <authorList>
            <person name="Oliw E.H."/>
        </authorList>
    </citation>
    <scope>NUCLEOTIDE SEQUENCE [LARGE SCALE GENOMIC DNA]</scope>
    <source>
        <strain evidence="1 2">MJR7757A</strain>
    </source>
</reference>
<dbReference type="PANTHER" id="PTHR35902:SF3">
    <property type="entry name" value="NPCBM-ASSOCIATED, NEW3 DOMAIN OF ALPHA-GALACTOSIDASE"/>
    <property type="match status" value="1"/>
</dbReference>
<evidence type="ECO:0000313" key="2">
    <source>
        <dbReference type="Proteomes" id="UP000070646"/>
    </source>
</evidence>
<name>A0A133N7Y3_CLOPF</name>
<dbReference type="AlphaFoldDB" id="A0A133N7Y3"/>
<accession>A0A133N7Y3</accession>
<dbReference type="PATRIC" id="fig|1502.174.peg.1364"/>
<dbReference type="PANTHER" id="PTHR35902">
    <property type="entry name" value="S-LAYER DOMAIN-LIKE PROTEIN-RELATED"/>
    <property type="match status" value="1"/>
</dbReference>
<protein>
    <submittedName>
        <fullName evidence="1">Uncharacterized protein</fullName>
    </submittedName>
</protein>
<evidence type="ECO:0000313" key="1">
    <source>
        <dbReference type="EMBL" id="KXA12411.1"/>
    </source>
</evidence>
<comment type="caution">
    <text evidence="1">The sequence shown here is derived from an EMBL/GenBank/DDBJ whole genome shotgun (WGS) entry which is preliminary data.</text>
</comment>
<dbReference type="Proteomes" id="UP000070646">
    <property type="component" value="Unassembled WGS sequence"/>
</dbReference>
<organism evidence="1 2">
    <name type="scientific">Clostridium perfringens</name>
    <dbReference type="NCBI Taxonomy" id="1502"/>
    <lineage>
        <taxon>Bacteria</taxon>
        <taxon>Bacillati</taxon>
        <taxon>Bacillota</taxon>
        <taxon>Clostridia</taxon>
        <taxon>Eubacteriales</taxon>
        <taxon>Clostridiaceae</taxon>
        <taxon>Clostridium</taxon>
    </lineage>
</organism>
<gene>
    <name evidence="1" type="ORF">HMPREF3222_01349</name>
</gene>
<dbReference type="EMBL" id="LRPU01000066">
    <property type="protein sequence ID" value="KXA12411.1"/>
    <property type="molecule type" value="Genomic_DNA"/>
</dbReference>
<sequence length="312" mass="33578">MNLGGEIMKKRNLGLVLALTTILTTVSVPQKALGFTDKVSNALSEIQNQSDNSENNNSSGGEQLNTQISNIQSKDLIISSVSIDEEVIEPGIPFTLTFKVENISGSSIYGVSLKIVNVEGKGTLDGFMPVGTTNEIYVGSIARNDIKYVSVTLASDPNIKAGVHNFVTSLMFNEKGKEQEEITKVIGVMIQNTPSLSISGVTPTESNISAALRNDSKTKIKNVNAKVTIGTEVMEQNIGTIDVEGEEYMDVAITPSEEERNASIEVTYEDATGKKYNSTSSCIIPAMMPVEETVPKKNKLGLISLIKSLFGF</sequence>
<proteinExistence type="predicted"/>